<dbReference type="Proteomes" id="UP001152795">
    <property type="component" value="Unassembled WGS sequence"/>
</dbReference>
<dbReference type="EMBL" id="CACRXK020011741">
    <property type="protein sequence ID" value="CAB4021978.1"/>
    <property type="molecule type" value="Genomic_DNA"/>
</dbReference>
<accession>A0A7D9KYC7</accession>
<protein>
    <submittedName>
        <fullName evidence="1">Uncharacterized protein</fullName>
    </submittedName>
</protein>
<evidence type="ECO:0000313" key="2">
    <source>
        <dbReference type="Proteomes" id="UP001152795"/>
    </source>
</evidence>
<reference evidence="1" key="1">
    <citation type="submission" date="2020-04" db="EMBL/GenBank/DDBJ databases">
        <authorList>
            <person name="Alioto T."/>
            <person name="Alioto T."/>
            <person name="Gomez Garrido J."/>
        </authorList>
    </citation>
    <scope>NUCLEOTIDE SEQUENCE</scope>
    <source>
        <strain evidence="1">A484AB</strain>
    </source>
</reference>
<proteinExistence type="predicted"/>
<gene>
    <name evidence="1" type="ORF">PACLA_8A065722</name>
</gene>
<name>A0A7D9KYC7_PARCT</name>
<sequence>MEKNKYFCICHLPISKIADEENNPTAYVNVLLNVASVDAAGITTSNAESTVSAEKETEELHCKETLQLRLENNSLAMYFDNMKKGGLTSISQLEDITEGDAEADLGMTKFQARCLL</sequence>
<comment type="caution">
    <text evidence="1">The sequence shown here is derived from an EMBL/GenBank/DDBJ whole genome shotgun (WGS) entry which is preliminary data.</text>
</comment>
<keyword evidence="2" id="KW-1185">Reference proteome</keyword>
<organism evidence="1 2">
    <name type="scientific">Paramuricea clavata</name>
    <name type="common">Red gorgonian</name>
    <name type="synonym">Violescent sea-whip</name>
    <dbReference type="NCBI Taxonomy" id="317549"/>
    <lineage>
        <taxon>Eukaryota</taxon>
        <taxon>Metazoa</taxon>
        <taxon>Cnidaria</taxon>
        <taxon>Anthozoa</taxon>
        <taxon>Octocorallia</taxon>
        <taxon>Malacalcyonacea</taxon>
        <taxon>Plexauridae</taxon>
        <taxon>Paramuricea</taxon>
    </lineage>
</organism>
<evidence type="ECO:0000313" key="1">
    <source>
        <dbReference type="EMBL" id="CAB4021978.1"/>
    </source>
</evidence>
<dbReference type="AlphaFoldDB" id="A0A7D9KYC7"/>